<accession>A0A4Y7M5U4</accession>
<gene>
    <name evidence="1" type="primary">EOG090X0ARU</name>
</gene>
<proteinExistence type="evidence at transcript level"/>
<dbReference type="Pfam" id="PF10036">
    <property type="entry name" value="RLL"/>
    <property type="match status" value="1"/>
</dbReference>
<name>A0A4Y7M5U4_9CRUS</name>
<protein>
    <submittedName>
        <fullName evidence="1">EOG090X0ARU</fullName>
    </submittedName>
</protein>
<evidence type="ECO:0000313" key="1">
    <source>
        <dbReference type="EMBL" id="SVE75934.1"/>
    </source>
</evidence>
<reference evidence="1" key="1">
    <citation type="submission" date="2018-08" db="EMBL/GenBank/DDBJ databases">
        <authorList>
            <person name="Cornetti L."/>
        </authorList>
    </citation>
    <scope>NUCLEOTIDE SEQUENCE</scope>
    <source>
        <strain evidence="1">PT-GA-1</strain>
    </source>
</reference>
<dbReference type="EMBL" id="LR006315">
    <property type="protein sequence ID" value="SVE75934.1"/>
    <property type="molecule type" value="mRNA"/>
</dbReference>
<dbReference type="AlphaFoldDB" id="A0A4Y7M5U4"/>
<sequence>MFKRKLQALGFPNPETLNTADEKQFRSTVVWLEDQKIRRYKIEDRELLRNTTATQWNQAFEQYMNDLDCPFPKGSRPEVLDWLLGLAVQLEFNEEPESYTANPKTQEQTCPKLNPLDNLDFESDDFKAGVNDLANILQVPRHPDHLMTLEGICNVIQEKFCQDALKASSVAKNPGNPVQFGNISFGLDIKSPNVSNAADVLRYLFIHDLRDLQTKINECLVCVQALTANPKTDTKLGKVGY</sequence>
<dbReference type="PANTHER" id="PTHR15924">
    <property type="entry name" value="CLE"/>
    <property type="match status" value="1"/>
</dbReference>
<dbReference type="InterPro" id="IPR019265">
    <property type="entry name" value="RTRAF"/>
</dbReference>
<organism evidence="1">
    <name type="scientific">Daphnia hispanica</name>
    <dbReference type="NCBI Taxonomy" id="575233"/>
    <lineage>
        <taxon>Eukaryota</taxon>
        <taxon>Metazoa</taxon>
        <taxon>Ecdysozoa</taxon>
        <taxon>Arthropoda</taxon>
        <taxon>Crustacea</taxon>
        <taxon>Branchiopoda</taxon>
        <taxon>Diplostraca</taxon>
        <taxon>Cladocera</taxon>
        <taxon>Anomopoda</taxon>
        <taxon>Daphniidae</taxon>
        <taxon>Daphnia</taxon>
    </lineage>
</organism>